<dbReference type="Pfam" id="PF00186">
    <property type="entry name" value="DHFR_1"/>
    <property type="match status" value="1"/>
</dbReference>
<protein>
    <recommendedName>
        <fullName evidence="3 7">Dihydrofolate reductase</fullName>
        <ecNumber evidence="3 7">1.5.1.3</ecNumber>
    </recommendedName>
</protein>
<evidence type="ECO:0000256" key="8">
    <source>
        <dbReference type="RuleBase" id="RU004474"/>
    </source>
</evidence>
<dbReference type="PROSITE" id="PS00075">
    <property type="entry name" value="DHFR_1"/>
    <property type="match status" value="1"/>
</dbReference>
<evidence type="ECO:0000256" key="4">
    <source>
        <dbReference type="ARBA" id="ARBA00022563"/>
    </source>
</evidence>
<proteinExistence type="inferred from homology"/>
<dbReference type="CDD" id="cd00209">
    <property type="entry name" value="DHFR"/>
    <property type="match status" value="1"/>
</dbReference>
<evidence type="ECO:0000256" key="2">
    <source>
        <dbReference type="ARBA" id="ARBA00009539"/>
    </source>
</evidence>
<dbReference type="InterPro" id="IPR012259">
    <property type="entry name" value="DHFR"/>
</dbReference>
<keyword evidence="5 7" id="KW-0521">NADP</keyword>
<dbReference type="EMBL" id="JAEDAM010000019">
    <property type="protein sequence ID" value="MBS8121852.1"/>
    <property type="molecule type" value="Genomic_DNA"/>
</dbReference>
<name>A0ABS5QL02_9BACT</name>
<evidence type="ECO:0000256" key="6">
    <source>
        <dbReference type="ARBA" id="ARBA00023002"/>
    </source>
</evidence>
<dbReference type="PROSITE" id="PS51330">
    <property type="entry name" value="DHFR_2"/>
    <property type="match status" value="1"/>
</dbReference>
<dbReference type="EC" id="1.5.1.3" evidence="3 7"/>
<comment type="catalytic activity">
    <reaction evidence="7">
        <text>(6S)-5,6,7,8-tetrahydrofolate + NADP(+) = 7,8-dihydrofolate + NADPH + H(+)</text>
        <dbReference type="Rhea" id="RHEA:15009"/>
        <dbReference type="ChEBI" id="CHEBI:15378"/>
        <dbReference type="ChEBI" id="CHEBI:57451"/>
        <dbReference type="ChEBI" id="CHEBI:57453"/>
        <dbReference type="ChEBI" id="CHEBI:57783"/>
        <dbReference type="ChEBI" id="CHEBI:58349"/>
        <dbReference type="EC" id="1.5.1.3"/>
    </reaction>
</comment>
<feature type="transmembrane region" description="Helical" evidence="9">
    <location>
        <begin position="12"/>
        <end position="39"/>
    </location>
</feature>
<dbReference type="InterPro" id="IPR017925">
    <property type="entry name" value="DHFR_CS"/>
</dbReference>
<comment type="function">
    <text evidence="7">Key enzyme in folate metabolism. Catalyzes an essential reaction for de novo glycine and purine synthesis, and for DNA precursor synthesis.</text>
</comment>
<dbReference type="PIRSF" id="PIRSF000194">
    <property type="entry name" value="DHFR"/>
    <property type="match status" value="1"/>
</dbReference>
<dbReference type="Proteomes" id="UP000680365">
    <property type="component" value="Unassembled WGS sequence"/>
</dbReference>
<evidence type="ECO:0000313" key="11">
    <source>
        <dbReference type="EMBL" id="MBS8121852.1"/>
    </source>
</evidence>
<comment type="caution">
    <text evidence="11">The sequence shown here is derived from an EMBL/GenBank/DDBJ whole genome shotgun (WGS) entry which is preliminary data.</text>
</comment>
<dbReference type="PANTHER" id="PTHR48069">
    <property type="entry name" value="DIHYDROFOLATE REDUCTASE"/>
    <property type="match status" value="1"/>
</dbReference>
<keyword evidence="6 7" id="KW-0560">Oxidoreductase</keyword>
<keyword evidence="9" id="KW-0812">Transmembrane</keyword>
<feature type="domain" description="DHFR" evidence="10">
    <location>
        <begin position="30"/>
        <end position="184"/>
    </location>
</feature>
<organism evidence="11 12">
    <name type="scientific">Candidatus Vampirococcus lugosii</name>
    <dbReference type="NCBI Taxonomy" id="2789015"/>
    <lineage>
        <taxon>Bacteria</taxon>
        <taxon>Candidatus Absconditibacteriota</taxon>
        <taxon>Vampirococcus</taxon>
    </lineage>
</organism>
<dbReference type="InterPro" id="IPR024072">
    <property type="entry name" value="DHFR-like_dom_sf"/>
</dbReference>
<evidence type="ECO:0000256" key="1">
    <source>
        <dbReference type="ARBA" id="ARBA00004903"/>
    </source>
</evidence>
<reference evidence="11 12" key="1">
    <citation type="journal article" date="2021" name="Nat. Commun.">
        <title>Reductive evolution and unique predatory mode in the CPR bacterium Vampirococcus lugosii.</title>
        <authorList>
            <person name="Moreira D."/>
            <person name="Zivanovic Y."/>
            <person name="Lopez-Archilla A.I."/>
            <person name="Iniesto M."/>
            <person name="Lopez-Garcia P."/>
        </authorList>
    </citation>
    <scope>NUCLEOTIDE SEQUENCE [LARGE SCALE GENOMIC DNA]</scope>
    <source>
        <strain evidence="11">Chiprana</strain>
    </source>
</reference>
<gene>
    <name evidence="11" type="ORF">VAMP_33n151</name>
</gene>
<evidence type="ECO:0000259" key="10">
    <source>
        <dbReference type="PROSITE" id="PS51330"/>
    </source>
</evidence>
<dbReference type="GO" id="GO:0004146">
    <property type="term" value="F:dihydrofolate reductase activity"/>
    <property type="evidence" value="ECO:0007669"/>
    <property type="project" value="UniProtKB-EC"/>
</dbReference>
<comment type="pathway">
    <text evidence="1 7">Cofactor biosynthesis; tetrahydrofolate biosynthesis; 5,6,7,8-tetrahydrofolate from 7,8-dihydrofolate: step 1/1.</text>
</comment>
<evidence type="ECO:0000313" key="12">
    <source>
        <dbReference type="Proteomes" id="UP000680365"/>
    </source>
</evidence>
<evidence type="ECO:0000256" key="5">
    <source>
        <dbReference type="ARBA" id="ARBA00022857"/>
    </source>
</evidence>
<dbReference type="SUPFAM" id="SSF53597">
    <property type="entry name" value="Dihydrofolate reductase-like"/>
    <property type="match status" value="1"/>
</dbReference>
<keyword evidence="9" id="KW-1133">Transmembrane helix</keyword>
<keyword evidence="12" id="KW-1185">Reference proteome</keyword>
<comment type="similarity">
    <text evidence="2 7 8">Belongs to the dihydrofolate reductase family.</text>
</comment>
<dbReference type="InterPro" id="IPR001796">
    <property type="entry name" value="DHFR_dom"/>
</dbReference>
<evidence type="ECO:0000256" key="3">
    <source>
        <dbReference type="ARBA" id="ARBA00012856"/>
    </source>
</evidence>
<keyword evidence="9" id="KW-0472">Membrane</keyword>
<evidence type="ECO:0000256" key="9">
    <source>
        <dbReference type="SAM" id="Phobius"/>
    </source>
</evidence>
<evidence type="ECO:0000256" key="7">
    <source>
        <dbReference type="PIRNR" id="PIRNR000194"/>
    </source>
</evidence>
<dbReference type="PANTHER" id="PTHR48069:SF3">
    <property type="entry name" value="DIHYDROFOLATE REDUCTASE"/>
    <property type="match status" value="1"/>
</dbReference>
<sequence>MLIFKCSLKLHGFLLFNNVVFNIFLIKNIMISIVVAMSLNRVIGNNNSLPWNVPEDLKNFKKITSGKTVIMGYKTYQSIGFPLKNRKNIILSKENIKIEGCYIFFSMQEIIDYINQSDDSEIMVIGGESVYTQFIERNLIDKIYLSLIPQVVDGDKYFPMFEDKFKLVSEDTRQGYIFREYLRK</sequence>
<dbReference type="Gene3D" id="3.40.430.10">
    <property type="entry name" value="Dihydrofolate Reductase, subunit A"/>
    <property type="match status" value="1"/>
</dbReference>
<dbReference type="PRINTS" id="PR00070">
    <property type="entry name" value="DHFR"/>
</dbReference>
<keyword evidence="4 7" id="KW-0554">One-carbon metabolism</keyword>
<accession>A0ABS5QL02</accession>